<evidence type="ECO:0000313" key="2">
    <source>
        <dbReference type="EMBL" id="KAF6024564.1"/>
    </source>
</evidence>
<protein>
    <submittedName>
        <fullName evidence="2">Uncharacterized protein</fullName>
    </submittedName>
</protein>
<dbReference type="Proteomes" id="UP000593567">
    <property type="component" value="Unassembled WGS sequence"/>
</dbReference>
<accession>A0A7J7JG00</accession>
<organism evidence="2 3">
    <name type="scientific">Bugula neritina</name>
    <name type="common">Brown bryozoan</name>
    <name type="synonym">Sertularia neritina</name>
    <dbReference type="NCBI Taxonomy" id="10212"/>
    <lineage>
        <taxon>Eukaryota</taxon>
        <taxon>Metazoa</taxon>
        <taxon>Spiralia</taxon>
        <taxon>Lophotrochozoa</taxon>
        <taxon>Bryozoa</taxon>
        <taxon>Gymnolaemata</taxon>
        <taxon>Cheilostomatida</taxon>
        <taxon>Flustrina</taxon>
        <taxon>Buguloidea</taxon>
        <taxon>Bugulidae</taxon>
        <taxon>Bugula</taxon>
    </lineage>
</organism>
<dbReference type="AlphaFoldDB" id="A0A7J7JG00"/>
<sequence length="137" mass="14646">MSPQASSTDTATSCLTENAIDFVELEEVDDIGSYDGDTPKDSADTQSLDNEGGLSETRNCQTYLGITYTRETTKVSTSSLTEYESVNTIGSGNTQVPDASWDGSSQPPSLIYNTNHIIASLLNNGLGNPKKAKIFSH</sequence>
<dbReference type="EMBL" id="VXIV02002559">
    <property type="protein sequence ID" value="KAF6024564.1"/>
    <property type="molecule type" value="Genomic_DNA"/>
</dbReference>
<reference evidence="2" key="1">
    <citation type="submission" date="2020-06" db="EMBL/GenBank/DDBJ databases">
        <title>Draft genome of Bugula neritina, a colonial animal packing powerful symbionts and potential medicines.</title>
        <authorList>
            <person name="Rayko M."/>
        </authorList>
    </citation>
    <scope>NUCLEOTIDE SEQUENCE [LARGE SCALE GENOMIC DNA]</scope>
    <source>
        <strain evidence="2">Kwan_BN1</strain>
    </source>
</reference>
<keyword evidence="3" id="KW-1185">Reference proteome</keyword>
<evidence type="ECO:0000313" key="3">
    <source>
        <dbReference type="Proteomes" id="UP000593567"/>
    </source>
</evidence>
<proteinExistence type="predicted"/>
<gene>
    <name evidence="2" type="ORF">EB796_017124</name>
</gene>
<name>A0A7J7JG00_BUGNE</name>
<evidence type="ECO:0000256" key="1">
    <source>
        <dbReference type="SAM" id="MobiDB-lite"/>
    </source>
</evidence>
<comment type="caution">
    <text evidence="2">The sequence shown here is derived from an EMBL/GenBank/DDBJ whole genome shotgun (WGS) entry which is preliminary data.</text>
</comment>
<feature type="region of interest" description="Disordered" evidence="1">
    <location>
        <begin position="26"/>
        <end position="56"/>
    </location>
</feature>